<proteinExistence type="predicted"/>
<protein>
    <recommendedName>
        <fullName evidence="1">Immunoglobulin domain-containing protein</fullName>
    </recommendedName>
</protein>
<gene>
    <name evidence="2" type="ORF">ElyMa_005292300</name>
</gene>
<evidence type="ECO:0000313" key="2">
    <source>
        <dbReference type="EMBL" id="GFS27668.1"/>
    </source>
</evidence>
<dbReference type="Proteomes" id="UP000762676">
    <property type="component" value="Unassembled WGS sequence"/>
</dbReference>
<dbReference type="EMBL" id="BMAT01010549">
    <property type="protein sequence ID" value="GFS27668.1"/>
    <property type="molecule type" value="Genomic_DNA"/>
</dbReference>
<dbReference type="Gene3D" id="2.60.40.10">
    <property type="entry name" value="Immunoglobulins"/>
    <property type="match status" value="1"/>
</dbReference>
<name>A0AAV4K117_9GAST</name>
<dbReference type="InterPro" id="IPR003599">
    <property type="entry name" value="Ig_sub"/>
</dbReference>
<organism evidence="2 3">
    <name type="scientific">Elysia marginata</name>
    <dbReference type="NCBI Taxonomy" id="1093978"/>
    <lineage>
        <taxon>Eukaryota</taxon>
        <taxon>Metazoa</taxon>
        <taxon>Spiralia</taxon>
        <taxon>Lophotrochozoa</taxon>
        <taxon>Mollusca</taxon>
        <taxon>Gastropoda</taxon>
        <taxon>Heterobranchia</taxon>
        <taxon>Euthyneura</taxon>
        <taxon>Panpulmonata</taxon>
        <taxon>Sacoglossa</taxon>
        <taxon>Placobranchoidea</taxon>
        <taxon>Plakobranchidae</taxon>
        <taxon>Elysia</taxon>
    </lineage>
</organism>
<reference evidence="2 3" key="1">
    <citation type="journal article" date="2021" name="Elife">
        <title>Chloroplast acquisition without the gene transfer in kleptoplastic sea slugs, Plakobranchus ocellatus.</title>
        <authorList>
            <person name="Maeda T."/>
            <person name="Takahashi S."/>
            <person name="Yoshida T."/>
            <person name="Shimamura S."/>
            <person name="Takaki Y."/>
            <person name="Nagai Y."/>
            <person name="Toyoda A."/>
            <person name="Suzuki Y."/>
            <person name="Arimoto A."/>
            <person name="Ishii H."/>
            <person name="Satoh N."/>
            <person name="Nishiyama T."/>
            <person name="Hasebe M."/>
            <person name="Maruyama T."/>
            <person name="Minagawa J."/>
            <person name="Obokata J."/>
            <person name="Shigenobu S."/>
        </authorList>
    </citation>
    <scope>NUCLEOTIDE SEQUENCE [LARGE SCALE GENOMIC DNA]</scope>
</reference>
<evidence type="ECO:0000259" key="1">
    <source>
        <dbReference type="SMART" id="SM00409"/>
    </source>
</evidence>
<dbReference type="InterPro" id="IPR013783">
    <property type="entry name" value="Ig-like_fold"/>
</dbReference>
<accession>A0AAV4K117</accession>
<feature type="domain" description="Immunoglobulin" evidence="1">
    <location>
        <begin position="153"/>
        <end position="282"/>
    </location>
</feature>
<dbReference type="AlphaFoldDB" id="A0AAV4K117"/>
<evidence type="ECO:0000313" key="3">
    <source>
        <dbReference type="Proteomes" id="UP000762676"/>
    </source>
</evidence>
<sequence length="342" mass="37502">MAGFDVAEVKVIWSLALRRLSESGCNPKDPVMTLVELGHVHSSSEGDQMYQFVDGPSDWAFHAEGAALNKDMTNAHTAWVGLTIGHALLEDSGTYRCDALAGEIDDSLPKTSKSSFIEFSVSAAPGGAFPGFTHMALTESIHSLDYDSSVIQPEENHRRVGQSVNISCSPRLLRNAPRFPFHVSRAEILFLPFNVSGSEFIVVASYAADRNTFEIHPPSGRVWELHHTKRSRKSDRVLDSSRLRLDINIPAVTSEDTGIFICAVTKTTTGNTFLGEAGLKVSNDPNLHSGYCEPSKHQGEGLLDLNKIFPQRDKDDLDLGVAALRVDEIKESWDEHRGDLSG</sequence>
<feature type="domain" description="Immunoglobulin" evidence="1">
    <location>
        <begin position="13"/>
        <end position="122"/>
    </location>
</feature>
<keyword evidence="3" id="KW-1185">Reference proteome</keyword>
<comment type="caution">
    <text evidence="2">The sequence shown here is derived from an EMBL/GenBank/DDBJ whole genome shotgun (WGS) entry which is preliminary data.</text>
</comment>
<dbReference type="SMART" id="SM00409">
    <property type="entry name" value="IG"/>
    <property type="match status" value="2"/>
</dbReference>